<keyword evidence="7" id="KW-1185">Reference proteome</keyword>
<dbReference type="Gene3D" id="1.10.10.10">
    <property type="entry name" value="Winged helix-like DNA-binding domain superfamily/Winged helix DNA-binding domain"/>
    <property type="match status" value="1"/>
</dbReference>
<dbReference type="RefSeq" id="WP_375524704.1">
    <property type="nucleotide sequence ID" value="NZ_JBHILM010000007.1"/>
</dbReference>
<evidence type="ECO:0000313" key="6">
    <source>
        <dbReference type="EMBL" id="MFB5680908.1"/>
    </source>
</evidence>
<protein>
    <submittedName>
        <fullName evidence="6">LysR family transcriptional regulator</fullName>
    </submittedName>
</protein>
<feature type="domain" description="HTH lysR-type" evidence="5">
    <location>
        <begin position="2"/>
        <end position="59"/>
    </location>
</feature>
<dbReference type="PANTHER" id="PTHR30126">
    <property type="entry name" value="HTH-TYPE TRANSCRIPTIONAL REGULATOR"/>
    <property type="match status" value="1"/>
</dbReference>
<keyword evidence="2" id="KW-0805">Transcription regulation</keyword>
<dbReference type="InterPro" id="IPR000847">
    <property type="entry name" value="LysR_HTH_N"/>
</dbReference>
<dbReference type="Proteomes" id="UP001580407">
    <property type="component" value="Unassembled WGS sequence"/>
</dbReference>
<dbReference type="InterPro" id="IPR036390">
    <property type="entry name" value="WH_DNA-bd_sf"/>
</dbReference>
<dbReference type="SUPFAM" id="SSF46785">
    <property type="entry name" value="Winged helix' DNA-binding domain"/>
    <property type="match status" value="1"/>
</dbReference>
<dbReference type="PROSITE" id="PS50931">
    <property type="entry name" value="HTH_LYSR"/>
    <property type="match status" value="1"/>
</dbReference>
<reference evidence="6 7" key="1">
    <citation type="submission" date="2024-09" db="EMBL/GenBank/DDBJ databases">
        <authorList>
            <person name="Ruan L."/>
        </authorList>
    </citation>
    <scope>NUCLEOTIDE SEQUENCE [LARGE SCALE GENOMIC DNA]</scope>
    <source>
        <strain evidence="6 7">D33</strain>
    </source>
</reference>
<keyword evidence="4" id="KW-0804">Transcription</keyword>
<dbReference type="CDD" id="cd05466">
    <property type="entry name" value="PBP2_LTTR_substrate"/>
    <property type="match status" value="1"/>
</dbReference>
<evidence type="ECO:0000256" key="1">
    <source>
        <dbReference type="ARBA" id="ARBA00009437"/>
    </source>
</evidence>
<comment type="similarity">
    <text evidence="1">Belongs to the LysR transcriptional regulatory family.</text>
</comment>
<evidence type="ECO:0000313" key="7">
    <source>
        <dbReference type="Proteomes" id="UP001580407"/>
    </source>
</evidence>
<dbReference type="Gene3D" id="3.40.190.10">
    <property type="entry name" value="Periplasmic binding protein-like II"/>
    <property type="match status" value="2"/>
</dbReference>
<gene>
    <name evidence="6" type="ORF">ACE3NQ_08305</name>
</gene>
<name>A0ABV5B5F2_9BACL</name>
<evidence type="ECO:0000256" key="2">
    <source>
        <dbReference type="ARBA" id="ARBA00023015"/>
    </source>
</evidence>
<evidence type="ECO:0000256" key="3">
    <source>
        <dbReference type="ARBA" id="ARBA00023125"/>
    </source>
</evidence>
<dbReference type="PRINTS" id="PR00039">
    <property type="entry name" value="HTHLYSR"/>
</dbReference>
<accession>A0ABV5B5F2</accession>
<dbReference type="EMBL" id="JBHILM010000007">
    <property type="protein sequence ID" value="MFB5680908.1"/>
    <property type="molecule type" value="Genomic_DNA"/>
</dbReference>
<organism evidence="6 7">
    <name type="scientific">Paenibacillus terreus</name>
    <dbReference type="NCBI Taxonomy" id="1387834"/>
    <lineage>
        <taxon>Bacteria</taxon>
        <taxon>Bacillati</taxon>
        <taxon>Bacillota</taxon>
        <taxon>Bacilli</taxon>
        <taxon>Bacillales</taxon>
        <taxon>Paenibacillaceae</taxon>
        <taxon>Paenibacillus</taxon>
    </lineage>
</organism>
<proteinExistence type="inferred from homology"/>
<evidence type="ECO:0000256" key="4">
    <source>
        <dbReference type="ARBA" id="ARBA00023163"/>
    </source>
</evidence>
<dbReference type="InterPro" id="IPR036388">
    <property type="entry name" value="WH-like_DNA-bd_sf"/>
</dbReference>
<sequence>MIDFEWYRSFIYIYKYNSVSEAAKARMMTQPAMSQHLAYLESEAGEALFIRTARKMIPTERGKALYSQLAPLIESLEEASLNIKSVSLPTLSILRIGSAIEYYTEHILPRLSDYNTSTVTHFGTADQLLELLKEDKVDIVFTSQKYQTPGIEYAKLNDEEFVIVAPETIQIPPNLDDSHREQWLLSCSWLSYGLDLPIIRRLWREHFKKRPLLKPAHVIPNLHLILKAIENGAGVSLIPTYILENVMNKANVRVIFEDLSIKNELYIAYKTKHKHLSDINRIRSTLLARASNDQPNP</sequence>
<dbReference type="Pfam" id="PF03466">
    <property type="entry name" value="LysR_substrate"/>
    <property type="match status" value="1"/>
</dbReference>
<dbReference type="PANTHER" id="PTHR30126:SF64">
    <property type="entry name" value="HTH-TYPE TRANSCRIPTIONAL REGULATOR CITR"/>
    <property type="match status" value="1"/>
</dbReference>
<dbReference type="SUPFAM" id="SSF53850">
    <property type="entry name" value="Periplasmic binding protein-like II"/>
    <property type="match status" value="1"/>
</dbReference>
<dbReference type="Pfam" id="PF00126">
    <property type="entry name" value="HTH_1"/>
    <property type="match status" value="1"/>
</dbReference>
<dbReference type="InterPro" id="IPR005119">
    <property type="entry name" value="LysR_subst-bd"/>
</dbReference>
<comment type="caution">
    <text evidence="6">The sequence shown here is derived from an EMBL/GenBank/DDBJ whole genome shotgun (WGS) entry which is preliminary data.</text>
</comment>
<keyword evidence="3" id="KW-0238">DNA-binding</keyword>
<evidence type="ECO:0000259" key="5">
    <source>
        <dbReference type="PROSITE" id="PS50931"/>
    </source>
</evidence>